<accession>A0A915D5H5</accession>
<dbReference type="PROSITE" id="PS50071">
    <property type="entry name" value="HOMEOBOX_2"/>
    <property type="match status" value="1"/>
</dbReference>
<dbReference type="SMART" id="SM00389">
    <property type="entry name" value="HOX"/>
    <property type="match status" value="1"/>
</dbReference>
<organism evidence="5 6">
    <name type="scientific">Ditylenchus dipsaci</name>
    <dbReference type="NCBI Taxonomy" id="166011"/>
    <lineage>
        <taxon>Eukaryota</taxon>
        <taxon>Metazoa</taxon>
        <taxon>Ecdysozoa</taxon>
        <taxon>Nematoda</taxon>
        <taxon>Chromadorea</taxon>
        <taxon>Rhabditida</taxon>
        <taxon>Tylenchina</taxon>
        <taxon>Tylenchomorpha</taxon>
        <taxon>Sphaerularioidea</taxon>
        <taxon>Anguinidae</taxon>
        <taxon>Anguininae</taxon>
        <taxon>Ditylenchus</taxon>
    </lineage>
</organism>
<dbReference type="Pfam" id="PF00046">
    <property type="entry name" value="Homeodomain"/>
    <property type="match status" value="1"/>
</dbReference>
<evidence type="ECO:0000256" key="3">
    <source>
        <dbReference type="RuleBase" id="RU000682"/>
    </source>
</evidence>
<feature type="DNA-binding region" description="Homeobox" evidence="2">
    <location>
        <begin position="129"/>
        <end position="176"/>
    </location>
</feature>
<dbReference type="PANTHER" id="PTHR24335:SF4">
    <property type="entry name" value="EXTRA-EXTRA"/>
    <property type="match status" value="1"/>
</dbReference>
<dbReference type="Proteomes" id="UP000887574">
    <property type="component" value="Unplaced"/>
</dbReference>
<dbReference type="GO" id="GO:0005634">
    <property type="term" value="C:nucleus"/>
    <property type="evidence" value="ECO:0007669"/>
    <property type="project" value="UniProtKB-SubCell"/>
</dbReference>
<dbReference type="InterPro" id="IPR018289">
    <property type="entry name" value="MULE_transposase_dom"/>
</dbReference>
<dbReference type="Gene3D" id="1.10.10.60">
    <property type="entry name" value="Homeodomain-like"/>
    <property type="match status" value="1"/>
</dbReference>
<dbReference type="Pfam" id="PF10551">
    <property type="entry name" value="MULE"/>
    <property type="match status" value="1"/>
</dbReference>
<dbReference type="InterPro" id="IPR042768">
    <property type="entry name" value="MNX1/Ceh-12"/>
</dbReference>
<keyword evidence="5" id="KW-1185">Reference proteome</keyword>
<keyword evidence="2 3" id="KW-0539">Nucleus</keyword>
<evidence type="ECO:0000256" key="2">
    <source>
        <dbReference type="PROSITE-ProRule" id="PRU00108"/>
    </source>
</evidence>
<dbReference type="WBParaSite" id="jg15585">
    <property type="protein sequence ID" value="jg15585"/>
    <property type="gene ID" value="jg15585"/>
</dbReference>
<dbReference type="InterPro" id="IPR001356">
    <property type="entry name" value="HD"/>
</dbReference>
<dbReference type="InterPro" id="IPR009057">
    <property type="entry name" value="Homeodomain-like_sf"/>
</dbReference>
<feature type="domain" description="Homeobox" evidence="4">
    <location>
        <begin position="127"/>
        <end position="175"/>
    </location>
</feature>
<sequence>MFNSIQSLLDLKSVEEGEENVDKRRSTHTPTVNSNVVVAFPASSVKTIRHLPPTTESTQASTIQESPSVSKEAVPLTLLMPPSNMVTQLGGLVTNPGNNSAMAAASAAAAFLCDPVAFTLWNWQHWGRLRRPRTTFTSEQLLELEKQFLESKYLSRPKRYQLAQELSLSETQIKICKNFRLNRVFPGSEDEDQSFVVAFRHTVFIVQENEEARAVSKFIMVISTPKLLRRQVQWPVIQVDGTYKLMTLNYPLLVCGFSDADKRFFPTGAAIASHEDKWCYGEFLKSIARWDPEKLYKPRLLIADGASQIANACHAELPTAQRGCATFML</sequence>
<dbReference type="GO" id="GO:0007417">
    <property type="term" value="P:central nervous system development"/>
    <property type="evidence" value="ECO:0007669"/>
    <property type="project" value="TreeGrafter"/>
</dbReference>
<protein>
    <submittedName>
        <fullName evidence="6">Homeobox domain-containing protein</fullName>
    </submittedName>
</protein>
<evidence type="ECO:0000256" key="1">
    <source>
        <dbReference type="ARBA" id="ARBA00004123"/>
    </source>
</evidence>
<evidence type="ECO:0000313" key="5">
    <source>
        <dbReference type="Proteomes" id="UP000887574"/>
    </source>
</evidence>
<keyword evidence="2 3" id="KW-0238">DNA-binding</keyword>
<dbReference type="GO" id="GO:1990837">
    <property type="term" value="F:sequence-specific double-stranded DNA binding"/>
    <property type="evidence" value="ECO:0007669"/>
    <property type="project" value="TreeGrafter"/>
</dbReference>
<name>A0A915D5H5_9BILA</name>
<evidence type="ECO:0000259" key="4">
    <source>
        <dbReference type="PROSITE" id="PS50071"/>
    </source>
</evidence>
<comment type="subcellular location">
    <subcellularLocation>
        <location evidence="1 2 3">Nucleus</location>
    </subcellularLocation>
</comment>
<dbReference type="SUPFAM" id="SSF46689">
    <property type="entry name" value="Homeodomain-like"/>
    <property type="match status" value="1"/>
</dbReference>
<dbReference type="GO" id="GO:0048812">
    <property type="term" value="P:neuron projection morphogenesis"/>
    <property type="evidence" value="ECO:0007669"/>
    <property type="project" value="TreeGrafter"/>
</dbReference>
<dbReference type="CDD" id="cd00086">
    <property type="entry name" value="homeodomain"/>
    <property type="match status" value="1"/>
</dbReference>
<dbReference type="PANTHER" id="PTHR24335">
    <property type="entry name" value="MOTOR NEURON AND PANCREAS HOMEOBOX PROTEIN"/>
    <property type="match status" value="1"/>
</dbReference>
<proteinExistence type="predicted"/>
<reference evidence="6" key="1">
    <citation type="submission" date="2022-11" db="UniProtKB">
        <authorList>
            <consortium name="WormBaseParasite"/>
        </authorList>
    </citation>
    <scope>IDENTIFICATION</scope>
</reference>
<dbReference type="AlphaFoldDB" id="A0A915D5H5"/>
<evidence type="ECO:0000313" key="6">
    <source>
        <dbReference type="WBParaSite" id="jg15585"/>
    </source>
</evidence>
<keyword evidence="2 3" id="KW-0371">Homeobox</keyword>